<dbReference type="Pfam" id="PF02591">
    <property type="entry name" value="Zn_ribbon_9"/>
    <property type="match status" value="1"/>
</dbReference>
<protein>
    <recommendedName>
        <fullName evidence="1">C4-type zinc ribbon domain-containing protein</fullName>
    </recommendedName>
</protein>
<evidence type="ECO:0000259" key="1">
    <source>
        <dbReference type="Pfam" id="PF02591"/>
    </source>
</evidence>
<dbReference type="Gene3D" id="1.10.287.1490">
    <property type="match status" value="1"/>
</dbReference>
<dbReference type="EMBL" id="DQWQ01000144">
    <property type="protein sequence ID" value="HDD35791.1"/>
    <property type="molecule type" value="Genomic_DNA"/>
</dbReference>
<dbReference type="InterPro" id="IPR003743">
    <property type="entry name" value="Zf-RING_7"/>
</dbReference>
<feature type="domain" description="C4-type zinc ribbon" evidence="1">
    <location>
        <begin position="32"/>
        <end position="64"/>
    </location>
</feature>
<name>A0A7V0IAR1_DESA2</name>
<reference evidence="2" key="1">
    <citation type="journal article" date="2020" name="mSystems">
        <title>Genome- and Community-Level Interaction Insights into Carbon Utilization and Element Cycling Functions of Hydrothermarchaeota in Hydrothermal Sediment.</title>
        <authorList>
            <person name="Zhou Z."/>
            <person name="Liu Y."/>
            <person name="Xu W."/>
            <person name="Pan J."/>
            <person name="Luo Z.H."/>
            <person name="Li M."/>
        </authorList>
    </citation>
    <scope>NUCLEOTIDE SEQUENCE [LARGE SCALE GENOMIC DNA]</scope>
    <source>
        <strain evidence="2">HyVt-113</strain>
    </source>
</reference>
<dbReference type="Proteomes" id="UP000885706">
    <property type="component" value="Unassembled WGS sequence"/>
</dbReference>
<organism evidence="2">
    <name type="scientific">Desulfofervidus auxilii</name>
    <dbReference type="NCBI Taxonomy" id="1621989"/>
    <lineage>
        <taxon>Bacteria</taxon>
        <taxon>Pseudomonadati</taxon>
        <taxon>Thermodesulfobacteriota</taxon>
        <taxon>Candidatus Desulfofervidia</taxon>
        <taxon>Candidatus Desulfofervidales</taxon>
        <taxon>Candidatus Desulfofervidaceae</taxon>
        <taxon>Candidatus Desulfofervidus</taxon>
    </lineage>
</organism>
<evidence type="ECO:0000313" key="2">
    <source>
        <dbReference type="EMBL" id="HDD35791.1"/>
    </source>
</evidence>
<accession>A0A7V0IAR1</accession>
<comment type="caution">
    <text evidence="2">The sequence shown here is derived from an EMBL/GenBank/DDBJ whole genome shotgun (WGS) entry which is preliminary data.</text>
</comment>
<proteinExistence type="predicted"/>
<dbReference type="AlphaFoldDB" id="A0A7V0IAR1"/>
<gene>
    <name evidence="2" type="ORF">ENF30_03205</name>
</gene>
<sequence>MIKYIPKEILNRYDFIRQHRNGQAVVAVNDGVCEGCHMHIPPQNYNELLRVDRLMTCPSCQRIIYWKGILESEKPS</sequence>